<name>A0ACC2G0D3_DALPE</name>
<comment type="caution">
    <text evidence="1">The sequence shown here is derived from an EMBL/GenBank/DDBJ whole genome shotgun (WGS) entry which is preliminary data.</text>
</comment>
<organism evidence="1 2">
    <name type="scientific">Dallia pectoralis</name>
    <name type="common">Alaska blackfish</name>
    <dbReference type="NCBI Taxonomy" id="75939"/>
    <lineage>
        <taxon>Eukaryota</taxon>
        <taxon>Metazoa</taxon>
        <taxon>Chordata</taxon>
        <taxon>Craniata</taxon>
        <taxon>Vertebrata</taxon>
        <taxon>Euteleostomi</taxon>
        <taxon>Actinopterygii</taxon>
        <taxon>Neopterygii</taxon>
        <taxon>Teleostei</taxon>
        <taxon>Protacanthopterygii</taxon>
        <taxon>Esociformes</taxon>
        <taxon>Umbridae</taxon>
        <taxon>Dallia</taxon>
    </lineage>
</organism>
<evidence type="ECO:0000313" key="1">
    <source>
        <dbReference type="EMBL" id="KAJ7997094.1"/>
    </source>
</evidence>
<gene>
    <name evidence="1" type="ORF">DPEC_G00225350</name>
</gene>
<dbReference type="Proteomes" id="UP001157502">
    <property type="component" value="Chromosome 19"/>
</dbReference>
<dbReference type="EMBL" id="CM055746">
    <property type="protein sequence ID" value="KAJ7997094.1"/>
    <property type="molecule type" value="Genomic_DNA"/>
</dbReference>
<proteinExistence type="predicted"/>
<reference evidence="1" key="1">
    <citation type="submission" date="2021-05" db="EMBL/GenBank/DDBJ databases">
        <authorList>
            <person name="Pan Q."/>
            <person name="Jouanno E."/>
            <person name="Zahm M."/>
            <person name="Klopp C."/>
            <person name="Cabau C."/>
            <person name="Louis A."/>
            <person name="Berthelot C."/>
            <person name="Parey E."/>
            <person name="Roest Crollius H."/>
            <person name="Montfort J."/>
            <person name="Robinson-Rechavi M."/>
            <person name="Bouchez O."/>
            <person name="Lampietro C."/>
            <person name="Lopez Roques C."/>
            <person name="Donnadieu C."/>
            <person name="Postlethwait J."/>
            <person name="Bobe J."/>
            <person name="Dillon D."/>
            <person name="Chandos A."/>
            <person name="von Hippel F."/>
            <person name="Guiguen Y."/>
        </authorList>
    </citation>
    <scope>NUCLEOTIDE SEQUENCE</scope>
    <source>
        <strain evidence="1">YG-Jan2019</strain>
    </source>
</reference>
<accession>A0ACC2G0D3</accession>
<evidence type="ECO:0000313" key="2">
    <source>
        <dbReference type="Proteomes" id="UP001157502"/>
    </source>
</evidence>
<protein>
    <submittedName>
        <fullName evidence="1">Uncharacterized protein</fullName>
    </submittedName>
</protein>
<sequence length="139" mass="15469">MYPAGGDCGRSIFTPNRRRLLDCDAQGSWGTSLQLQTSAWTVGRRPCSVVCLGWKPHCIATASQNQHFLLTSWVAQRYLWQPLTVLNDAEKLALLIAPLSIVGLFGVALFKAVVHLGNEEEEERKTLVVHRTLPHQPAH</sequence>
<keyword evidence="2" id="KW-1185">Reference proteome</keyword>